<dbReference type="EC" id="2.1.1.144" evidence="1"/>
<dbReference type="Gene3D" id="3.40.50.150">
    <property type="entry name" value="Vaccinia Virus protein VP39"/>
    <property type="match status" value="1"/>
</dbReference>
<gene>
    <name evidence="1" type="primary">tam_1</name>
    <name evidence="1" type="ORF">PRI8871_01786</name>
</gene>
<dbReference type="EMBL" id="OMOJ01000002">
    <property type="protein sequence ID" value="SPF79984.1"/>
    <property type="molecule type" value="Genomic_DNA"/>
</dbReference>
<dbReference type="GO" id="GO:0032259">
    <property type="term" value="P:methylation"/>
    <property type="evidence" value="ECO:0007669"/>
    <property type="project" value="UniProtKB-KW"/>
</dbReference>
<keyword evidence="2" id="KW-1185">Reference proteome</keyword>
<dbReference type="PANTHER" id="PTHR43861:SF1">
    <property type="entry name" value="TRANS-ACONITATE 2-METHYLTRANSFERASE"/>
    <property type="match status" value="1"/>
</dbReference>
<dbReference type="CDD" id="cd02440">
    <property type="entry name" value="AdoMet_MTases"/>
    <property type="match status" value="1"/>
</dbReference>
<dbReference type="RefSeq" id="WP_108885812.1">
    <property type="nucleotide sequence ID" value="NZ_OMOJ01000002.1"/>
</dbReference>
<evidence type="ECO:0000313" key="2">
    <source>
        <dbReference type="Proteomes" id="UP000244904"/>
    </source>
</evidence>
<dbReference type="AlphaFoldDB" id="A0A2R8AVP2"/>
<dbReference type="Gene3D" id="1.10.150.290">
    <property type="entry name" value="S-adenosyl-L-methionine-dependent methyltransferases"/>
    <property type="match status" value="1"/>
</dbReference>
<reference evidence="2" key="1">
    <citation type="submission" date="2018-03" db="EMBL/GenBank/DDBJ databases">
        <authorList>
            <person name="Rodrigo-Torres L."/>
            <person name="Arahal R. D."/>
            <person name="Lucena T."/>
        </authorList>
    </citation>
    <scope>NUCLEOTIDE SEQUENCE [LARGE SCALE GENOMIC DNA]</scope>
    <source>
        <strain evidence="2">CECT 8871</strain>
    </source>
</reference>
<dbReference type="SUPFAM" id="SSF53335">
    <property type="entry name" value="S-adenosyl-L-methionine-dependent methyltransferases"/>
    <property type="match status" value="1"/>
</dbReference>
<proteinExistence type="predicted"/>
<keyword evidence="1" id="KW-0808">Transferase</keyword>
<dbReference type="Proteomes" id="UP000244904">
    <property type="component" value="Unassembled WGS sequence"/>
</dbReference>
<name>A0A2R8AVP2_9RHOB</name>
<dbReference type="PANTHER" id="PTHR43861">
    <property type="entry name" value="TRANS-ACONITATE 2-METHYLTRANSFERASE-RELATED"/>
    <property type="match status" value="1"/>
</dbReference>
<dbReference type="InterPro" id="IPR029063">
    <property type="entry name" value="SAM-dependent_MTases_sf"/>
</dbReference>
<dbReference type="GO" id="GO:0030798">
    <property type="term" value="F:trans-aconitate 2-methyltransferase activity"/>
    <property type="evidence" value="ECO:0007669"/>
    <property type="project" value="UniProtKB-EC"/>
</dbReference>
<accession>A0A2R8AVP2</accession>
<keyword evidence="1" id="KW-0489">Methyltransferase</keyword>
<protein>
    <submittedName>
        <fullName evidence="1">Trans-aconitate 2-methyltransferase</fullName>
        <ecNumber evidence="1">2.1.1.144</ecNumber>
    </submittedName>
</protein>
<evidence type="ECO:0000313" key="1">
    <source>
        <dbReference type="EMBL" id="SPF79984.1"/>
    </source>
</evidence>
<organism evidence="1 2">
    <name type="scientific">Pseudoprimorskyibacter insulae</name>
    <dbReference type="NCBI Taxonomy" id="1695997"/>
    <lineage>
        <taxon>Bacteria</taxon>
        <taxon>Pseudomonadati</taxon>
        <taxon>Pseudomonadota</taxon>
        <taxon>Alphaproteobacteria</taxon>
        <taxon>Rhodobacterales</taxon>
        <taxon>Paracoccaceae</taxon>
        <taxon>Pseudoprimorskyibacter</taxon>
    </lineage>
</organism>
<dbReference type="InterPro" id="IPR023149">
    <property type="entry name" value="Trans_acon_MeTrfase_C"/>
</dbReference>
<dbReference type="OrthoDB" id="9795085at2"/>
<dbReference type="Pfam" id="PF13489">
    <property type="entry name" value="Methyltransf_23"/>
    <property type="match status" value="1"/>
</dbReference>
<sequence length="256" mass="27785">MSDWDPELYSRFAGPRLRPALDLIRALPALPAGDVVDLGCGNGAVGPALRQLGRRLIGVDNSASMLGAAQDTGAYDRLELADIATWQPEDKPALIFSNAALHWLGDHDGLLPRLAGLLAPGGVLAVQVPNQNDAPSHQLWYDLATGMFPGRVSQDASPGILTPEAYHTLLTPLGALDLWQTRYFQVLPGGGDGHPVRRFTQSTFAKPVLDQLTPTEESEIISAYEDRIEAEYSKDAKGAVLFPFRRLFFILKCSVK</sequence>